<evidence type="ECO:0000256" key="6">
    <source>
        <dbReference type="ARBA" id="ARBA00022692"/>
    </source>
</evidence>
<dbReference type="InterPro" id="IPR005828">
    <property type="entry name" value="MFS_sugar_transport-like"/>
</dbReference>
<evidence type="ECO:0000256" key="5">
    <source>
        <dbReference type="ARBA" id="ARBA00022597"/>
    </source>
</evidence>
<feature type="domain" description="Major facilitator superfamily (MFS) profile" evidence="11">
    <location>
        <begin position="40"/>
        <end position="461"/>
    </location>
</feature>
<dbReference type="Pfam" id="PF00083">
    <property type="entry name" value="Sugar_tr"/>
    <property type="match status" value="1"/>
</dbReference>
<feature type="transmembrane region" description="Helical" evidence="10">
    <location>
        <begin position="413"/>
        <end position="433"/>
    </location>
</feature>
<comment type="caution">
    <text evidence="12">The sequence shown here is derived from an EMBL/GenBank/DDBJ whole genome shotgun (WGS) entry which is preliminary data.</text>
</comment>
<keyword evidence="4" id="KW-1003">Cell membrane</keyword>
<feature type="transmembrane region" description="Helical" evidence="10">
    <location>
        <begin position="439"/>
        <end position="457"/>
    </location>
</feature>
<proteinExistence type="inferred from homology"/>
<keyword evidence="7 10" id="KW-1133">Transmembrane helix</keyword>
<evidence type="ECO:0000256" key="10">
    <source>
        <dbReference type="SAM" id="Phobius"/>
    </source>
</evidence>
<dbReference type="PROSITE" id="PS00216">
    <property type="entry name" value="SUGAR_TRANSPORT_1"/>
    <property type="match status" value="1"/>
</dbReference>
<evidence type="ECO:0000256" key="8">
    <source>
        <dbReference type="ARBA" id="ARBA00023136"/>
    </source>
</evidence>
<organism evidence="12 13">
    <name type="scientific">Dyella monticola</name>
    <dbReference type="NCBI Taxonomy" id="1927958"/>
    <lineage>
        <taxon>Bacteria</taxon>
        <taxon>Pseudomonadati</taxon>
        <taxon>Pseudomonadota</taxon>
        <taxon>Gammaproteobacteria</taxon>
        <taxon>Lysobacterales</taxon>
        <taxon>Rhodanobacteraceae</taxon>
        <taxon>Dyella</taxon>
    </lineage>
</organism>
<dbReference type="CDD" id="cd17315">
    <property type="entry name" value="MFS_GLUT_like"/>
    <property type="match status" value="1"/>
</dbReference>
<feature type="transmembrane region" description="Helical" evidence="10">
    <location>
        <begin position="78"/>
        <end position="99"/>
    </location>
</feature>
<feature type="transmembrane region" description="Helical" evidence="10">
    <location>
        <begin position="37"/>
        <end position="58"/>
    </location>
</feature>
<dbReference type="InterPro" id="IPR036259">
    <property type="entry name" value="MFS_trans_sf"/>
</dbReference>
<dbReference type="EMBL" id="QRBE01000013">
    <property type="protein sequence ID" value="RDS79442.1"/>
    <property type="molecule type" value="Genomic_DNA"/>
</dbReference>
<dbReference type="InterPro" id="IPR005829">
    <property type="entry name" value="Sugar_transporter_CS"/>
</dbReference>
<dbReference type="InterPro" id="IPR020846">
    <property type="entry name" value="MFS_dom"/>
</dbReference>
<evidence type="ECO:0000256" key="7">
    <source>
        <dbReference type="ARBA" id="ARBA00022989"/>
    </source>
</evidence>
<keyword evidence="13" id="KW-1185">Reference proteome</keyword>
<evidence type="ECO:0000313" key="13">
    <source>
        <dbReference type="Proteomes" id="UP000254258"/>
    </source>
</evidence>
<evidence type="ECO:0000256" key="4">
    <source>
        <dbReference type="ARBA" id="ARBA00022475"/>
    </source>
</evidence>
<evidence type="ECO:0000256" key="2">
    <source>
        <dbReference type="ARBA" id="ARBA00010992"/>
    </source>
</evidence>
<dbReference type="PANTHER" id="PTHR48020">
    <property type="entry name" value="PROTON MYO-INOSITOL COTRANSPORTER"/>
    <property type="match status" value="1"/>
</dbReference>
<name>A0A370WTJ7_9GAMM</name>
<reference evidence="12 13" key="1">
    <citation type="submission" date="2018-07" db="EMBL/GenBank/DDBJ databases">
        <title>Dyella monticola sp. nov. and Dyella psychrodurans sp. nov. isolated from monsoon evergreen broad-leaved forest soil of Dinghu Mountain, China.</title>
        <authorList>
            <person name="Gao Z."/>
            <person name="Qiu L."/>
        </authorList>
    </citation>
    <scope>NUCLEOTIDE SEQUENCE [LARGE SCALE GENOMIC DNA]</scope>
    <source>
        <strain evidence="12 13">4G-K06</strain>
    </source>
</reference>
<comment type="similarity">
    <text evidence="2 9">Belongs to the major facilitator superfamily. Sugar transporter (TC 2.A.1.1) family.</text>
</comment>
<keyword evidence="5" id="KW-0762">Sugar transport</keyword>
<evidence type="ECO:0000259" key="11">
    <source>
        <dbReference type="PROSITE" id="PS50850"/>
    </source>
</evidence>
<evidence type="ECO:0000256" key="1">
    <source>
        <dbReference type="ARBA" id="ARBA00004651"/>
    </source>
</evidence>
<keyword evidence="8 10" id="KW-0472">Membrane</keyword>
<dbReference type="GO" id="GO:0005886">
    <property type="term" value="C:plasma membrane"/>
    <property type="evidence" value="ECO:0007669"/>
    <property type="project" value="UniProtKB-SubCell"/>
</dbReference>
<dbReference type="PROSITE" id="PS50850">
    <property type="entry name" value="MFS"/>
    <property type="match status" value="1"/>
</dbReference>
<feature type="transmembrane region" description="Helical" evidence="10">
    <location>
        <begin position="192"/>
        <end position="213"/>
    </location>
</feature>
<evidence type="ECO:0000313" key="12">
    <source>
        <dbReference type="EMBL" id="RDS79442.1"/>
    </source>
</evidence>
<feature type="transmembrane region" description="Helical" evidence="10">
    <location>
        <begin position="106"/>
        <end position="125"/>
    </location>
</feature>
<feature type="transmembrane region" description="Helical" evidence="10">
    <location>
        <begin position="339"/>
        <end position="363"/>
    </location>
</feature>
<accession>A0A370WTJ7</accession>
<feature type="transmembrane region" description="Helical" evidence="10">
    <location>
        <begin position="273"/>
        <end position="296"/>
    </location>
</feature>
<feature type="transmembrane region" description="Helical" evidence="10">
    <location>
        <begin position="311"/>
        <end position="332"/>
    </location>
</feature>
<gene>
    <name evidence="12" type="ORF">DWU98_17950</name>
</gene>
<dbReference type="PROSITE" id="PS00217">
    <property type="entry name" value="SUGAR_TRANSPORT_2"/>
    <property type="match status" value="1"/>
</dbReference>
<dbReference type="OrthoDB" id="5368493at2"/>
<keyword evidence="6 10" id="KW-0812">Transmembrane</keyword>
<feature type="transmembrane region" description="Helical" evidence="10">
    <location>
        <begin position="131"/>
        <end position="153"/>
    </location>
</feature>
<feature type="transmembrane region" description="Helical" evidence="10">
    <location>
        <begin position="165"/>
        <end position="186"/>
    </location>
</feature>
<dbReference type="InterPro" id="IPR003663">
    <property type="entry name" value="Sugar/inositol_transpt"/>
</dbReference>
<dbReference type="SUPFAM" id="SSF103473">
    <property type="entry name" value="MFS general substrate transporter"/>
    <property type="match status" value="1"/>
</dbReference>
<keyword evidence="3 9" id="KW-0813">Transport</keyword>
<dbReference type="Proteomes" id="UP000254258">
    <property type="component" value="Unassembled WGS sequence"/>
</dbReference>
<dbReference type="FunFam" id="1.20.1250.20:FF:000218">
    <property type="entry name" value="facilitated trehalose transporter Tret1"/>
    <property type="match status" value="1"/>
</dbReference>
<protein>
    <submittedName>
        <fullName evidence="12">Sugar porter family MFS transporter</fullName>
    </submittedName>
</protein>
<dbReference type="AlphaFoldDB" id="A0A370WTJ7"/>
<dbReference type="Gene3D" id="1.20.1250.20">
    <property type="entry name" value="MFS general substrate transporter like domains"/>
    <property type="match status" value="1"/>
</dbReference>
<feature type="transmembrane region" description="Helical" evidence="10">
    <location>
        <begin position="369"/>
        <end position="392"/>
    </location>
</feature>
<dbReference type="NCBIfam" id="TIGR00879">
    <property type="entry name" value="SP"/>
    <property type="match status" value="1"/>
</dbReference>
<dbReference type="GO" id="GO:0022857">
    <property type="term" value="F:transmembrane transporter activity"/>
    <property type="evidence" value="ECO:0007669"/>
    <property type="project" value="InterPro"/>
</dbReference>
<sequence>MRYEEDENIRTTRPTGESFMSAVSTPIATPAHARATAIFTCILAALAGLMFGLDIGVIAGAQQFIQKDFGISDNTLEWIVSIMMAGAAVGALSAGWLSAHLGRKRSLILGAVLFVAGSVLCGVAWTPGVLIAGRFVLGLAIGIASFTAPLYLAEIAPESIRGAMISLYQLMITIGILVAALSNAALSYTGSWRWMLGIIAIPGALFLLGVAFLPESPRWLMMRNRQSEAEQVLHRLLGSNDAIEREIGEIREQLKTPQRGVHMFFQNANFRRSVGLGVLLQIMQQLTGMNVVMYYAPRIFQGMGYATEAQMWFTVIVDLVNVLATFIAIGLVDKLGRKPILHIGFILMALGLGVVGTMMHLGIHSHGEQIFTVGMLLIFIVGFAMSAGPLIWTLCSEIQPLKGRDFGIGCSTFTNWAANWLVGVSFLSLLNGIGNAATFWLYAAFNVVFIALTIWLVPETKGITLEQIERNLMSGKRLRDIGR</sequence>
<dbReference type="PRINTS" id="PR00171">
    <property type="entry name" value="SUGRTRNSPORT"/>
</dbReference>
<comment type="subcellular location">
    <subcellularLocation>
        <location evidence="1">Cell membrane</location>
        <topology evidence="1">Multi-pass membrane protein</topology>
    </subcellularLocation>
</comment>
<dbReference type="InterPro" id="IPR050814">
    <property type="entry name" value="Myo-inositol_Transporter"/>
</dbReference>
<dbReference type="PANTHER" id="PTHR48020:SF12">
    <property type="entry name" value="PROTON MYO-INOSITOL COTRANSPORTER"/>
    <property type="match status" value="1"/>
</dbReference>
<evidence type="ECO:0000256" key="9">
    <source>
        <dbReference type="RuleBase" id="RU003346"/>
    </source>
</evidence>
<evidence type="ECO:0000256" key="3">
    <source>
        <dbReference type="ARBA" id="ARBA00022448"/>
    </source>
</evidence>